<protein>
    <submittedName>
        <fullName evidence="1">Uncharacterized protein</fullName>
    </submittedName>
</protein>
<name>A0A484WSI5_ECOLX</name>
<proteinExistence type="predicted"/>
<dbReference type="AlphaFoldDB" id="A0A484WSI5"/>
<evidence type="ECO:0000313" key="1">
    <source>
        <dbReference type="EMBL" id="VFS14042.1"/>
    </source>
</evidence>
<sequence>MAANGIDRTFTDHAVVDVDPAHPALRSKRYKGGMERLHIALAQVKTLLGEDHNTAAFRRFISQRSQLCGVGQRFFLHALCGDKL</sequence>
<reference evidence="1 2" key="1">
    <citation type="submission" date="2019-03" db="EMBL/GenBank/DDBJ databases">
        <authorList>
            <consortium name="Pathogen Informatics"/>
        </authorList>
    </citation>
    <scope>NUCLEOTIDE SEQUENCE [LARGE SCALE GENOMIC DNA]</scope>
    <source>
        <strain evidence="1 2">NCTC9001</strain>
    </source>
</reference>
<accession>A0A484WSI5</accession>
<gene>
    <name evidence="1" type="ORF">NCTC9001_01514</name>
</gene>
<evidence type="ECO:0000313" key="2">
    <source>
        <dbReference type="Proteomes" id="UP000372890"/>
    </source>
</evidence>
<dbReference type="Proteomes" id="UP000372890">
    <property type="component" value="Unassembled WGS sequence"/>
</dbReference>
<dbReference type="EMBL" id="CAADIS010000003">
    <property type="protein sequence ID" value="VFS14042.1"/>
    <property type="molecule type" value="Genomic_DNA"/>
</dbReference>
<organism evidence="1 2">
    <name type="scientific">Escherichia coli</name>
    <dbReference type="NCBI Taxonomy" id="562"/>
    <lineage>
        <taxon>Bacteria</taxon>
        <taxon>Pseudomonadati</taxon>
        <taxon>Pseudomonadota</taxon>
        <taxon>Gammaproteobacteria</taxon>
        <taxon>Enterobacterales</taxon>
        <taxon>Enterobacteriaceae</taxon>
        <taxon>Escherichia</taxon>
    </lineage>
</organism>